<dbReference type="RefSeq" id="XP_042590921.1">
    <property type="nucleotide sequence ID" value="XM_042734987.1"/>
</dbReference>
<dbReference type="CDD" id="cd00070">
    <property type="entry name" value="GLECT"/>
    <property type="match status" value="2"/>
</dbReference>
<feature type="domain" description="Galectin" evidence="4">
    <location>
        <begin position="161"/>
        <end position="287"/>
    </location>
</feature>
<dbReference type="Proteomes" id="UP001155660">
    <property type="component" value="Chromosome B12"/>
</dbReference>
<organism evidence="5">
    <name type="scientific">Cyprinus carpio</name>
    <name type="common">Common carp</name>
    <dbReference type="NCBI Taxonomy" id="7962"/>
    <lineage>
        <taxon>Eukaryota</taxon>
        <taxon>Metazoa</taxon>
        <taxon>Chordata</taxon>
        <taxon>Craniata</taxon>
        <taxon>Vertebrata</taxon>
        <taxon>Euteleostomi</taxon>
        <taxon>Actinopterygii</taxon>
        <taxon>Neopterygii</taxon>
        <taxon>Teleostei</taxon>
        <taxon>Ostariophysi</taxon>
        <taxon>Cypriniformes</taxon>
        <taxon>Cyprinidae</taxon>
        <taxon>Cyprininae</taxon>
        <taxon>Cyprinus</taxon>
    </lineage>
</organism>
<dbReference type="Pfam" id="PF00337">
    <property type="entry name" value="Gal-bind_lectin"/>
    <property type="match status" value="2"/>
</dbReference>
<name>A0A9Q9WXR3_CYPCA</name>
<dbReference type="InterPro" id="IPR044156">
    <property type="entry name" value="Galectin-like"/>
</dbReference>
<evidence type="ECO:0000256" key="1">
    <source>
        <dbReference type="ARBA" id="ARBA00022734"/>
    </source>
</evidence>
<feature type="domain" description="Galectin" evidence="4">
    <location>
        <begin position="16"/>
        <end position="144"/>
    </location>
</feature>
<dbReference type="AlphaFoldDB" id="A0A9Q9WXR3"/>
<accession>A0A9Q9WXR3</accession>
<dbReference type="FunFam" id="2.60.120.200:FF:000124">
    <property type="entry name" value="Galectin-4"/>
    <property type="match status" value="1"/>
</dbReference>
<evidence type="ECO:0000256" key="2">
    <source>
        <dbReference type="ARBA" id="ARBA00022737"/>
    </source>
</evidence>
<dbReference type="GO" id="GO:0030246">
    <property type="term" value="F:carbohydrate binding"/>
    <property type="evidence" value="ECO:0007669"/>
    <property type="project" value="UniProtKB-UniRule"/>
</dbReference>
<proteinExistence type="predicted"/>
<protein>
    <recommendedName>
        <fullName evidence="3">Galectin</fullName>
    </recommendedName>
</protein>
<reference evidence="5" key="1">
    <citation type="submission" date="2025-08" db="UniProtKB">
        <authorList>
            <consortium name="RefSeq"/>
        </authorList>
    </citation>
    <scope>IDENTIFICATION</scope>
    <source>
        <tissue evidence="5">Muscle</tissue>
    </source>
</reference>
<sequence>MALFQQLPFFNPTVPFNRPIHGGLLEGIIVTVCGRVSPHSSRFQVDLMHGSDIVLHFNPRYEGGSEYVVHNTCHYGHWGSEERKYETPFPRAQTFALQILVTQETYKISTNGKPFFEYKHRMPFSHVDSICIGGMVELSLVAFQYPAPHYAAPPGCFMVPYKRIFCGGVHPGKIFIIQGFFNPGGNRMEISLRHKTGIAFHCSVCFDENVVECNSYEDGKWENGEKSQVALLKREEPMQVTIFSSCDHYKVFVNGEQTHTYSHRFTKLEEIDVLEVSGDVELTFVQP</sequence>
<dbReference type="GeneID" id="122139137"/>
<dbReference type="OrthoDB" id="6251307at2759"/>
<dbReference type="InterPro" id="IPR001079">
    <property type="entry name" value="Galectin_CRD"/>
</dbReference>
<evidence type="ECO:0000256" key="3">
    <source>
        <dbReference type="RuleBase" id="RU102079"/>
    </source>
</evidence>
<dbReference type="KEGG" id="ccar:122139137"/>
<keyword evidence="2" id="KW-0677">Repeat</keyword>
<dbReference type="SMART" id="SM00276">
    <property type="entry name" value="GLECT"/>
    <property type="match status" value="2"/>
</dbReference>
<dbReference type="SMART" id="SM00908">
    <property type="entry name" value="Gal-bind_lectin"/>
    <property type="match status" value="2"/>
</dbReference>
<gene>
    <name evidence="5" type="primary">LOC122139137</name>
</gene>
<dbReference type="PANTHER" id="PTHR11346:SF32">
    <property type="entry name" value="GALECTIN-4"/>
    <property type="match status" value="1"/>
</dbReference>
<dbReference type="PROSITE" id="PS51304">
    <property type="entry name" value="GALECTIN"/>
    <property type="match status" value="2"/>
</dbReference>
<dbReference type="PANTHER" id="PTHR11346">
    <property type="entry name" value="GALECTIN"/>
    <property type="match status" value="1"/>
</dbReference>
<evidence type="ECO:0000259" key="4">
    <source>
        <dbReference type="PROSITE" id="PS51304"/>
    </source>
</evidence>
<keyword evidence="1 3" id="KW-0430">Lectin</keyword>
<evidence type="ECO:0000313" key="5">
    <source>
        <dbReference type="RefSeq" id="XP_042590921.1"/>
    </source>
</evidence>